<dbReference type="EMBL" id="KN880656">
    <property type="protein sequence ID" value="KIY64067.1"/>
    <property type="molecule type" value="Genomic_DNA"/>
</dbReference>
<evidence type="ECO:0000256" key="1">
    <source>
        <dbReference type="SAM" id="MobiDB-lite"/>
    </source>
</evidence>
<feature type="region of interest" description="Disordered" evidence="1">
    <location>
        <begin position="93"/>
        <end position="158"/>
    </location>
</feature>
<evidence type="ECO:0000313" key="2">
    <source>
        <dbReference type="EMBL" id="KIY64067.1"/>
    </source>
</evidence>
<proteinExistence type="predicted"/>
<feature type="compositionally biased region" description="Basic and acidic residues" evidence="1">
    <location>
        <begin position="145"/>
        <end position="155"/>
    </location>
</feature>
<name>A0A0D7B0Q0_9AGAR</name>
<reference evidence="2 3" key="1">
    <citation type="journal article" date="2015" name="Fungal Genet. Biol.">
        <title>Evolution of novel wood decay mechanisms in Agaricales revealed by the genome sequences of Fistulina hepatica and Cylindrobasidium torrendii.</title>
        <authorList>
            <person name="Floudas D."/>
            <person name="Held B.W."/>
            <person name="Riley R."/>
            <person name="Nagy L.G."/>
            <person name="Koehler G."/>
            <person name="Ransdell A.S."/>
            <person name="Younus H."/>
            <person name="Chow J."/>
            <person name="Chiniquy J."/>
            <person name="Lipzen A."/>
            <person name="Tritt A."/>
            <person name="Sun H."/>
            <person name="Haridas S."/>
            <person name="LaButti K."/>
            <person name="Ohm R.A."/>
            <person name="Kues U."/>
            <person name="Blanchette R.A."/>
            <person name="Grigoriev I.V."/>
            <person name="Minto R.E."/>
            <person name="Hibbett D.S."/>
        </authorList>
    </citation>
    <scope>NUCLEOTIDE SEQUENCE [LARGE SCALE GENOMIC DNA]</scope>
    <source>
        <strain evidence="2 3">FP15055 ss-10</strain>
    </source>
</reference>
<feature type="compositionally biased region" description="Polar residues" evidence="1">
    <location>
        <begin position="18"/>
        <end position="43"/>
    </location>
</feature>
<dbReference type="AlphaFoldDB" id="A0A0D7B0Q0"/>
<organism evidence="2 3">
    <name type="scientific">Cylindrobasidium torrendii FP15055 ss-10</name>
    <dbReference type="NCBI Taxonomy" id="1314674"/>
    <lineage>
        <taxon>Eukaryota</taxon>
        <taxon>Fungi</taxon>
        <taxon>Dikarya</taxon>
        <taxon>Basidiomycota</taxon>
        <taxon>Agaricomycotina</taxon>
        <taxon>Agaricomycetes</taxon>
        <taxon>Agaricomycetidae</taxon>
        <taxon>Agaricales</taxon>
        <taxon>Marasmiineae</taxon>
        <taxon>Physalacriaceae</taxon>
        <taxon>Cylindrobasidium</taxon>
    </lineage>
</organism>
<sequence length="176" mass="19244">MASNNTLQAPVPQDDKTASNMAMSSTRGIRPSSVHTTSTTDSGSIHFAHAEPDSDIESIMPKIRLGYRFPDYRVTKNTTSSEDPARLNKLTRALSVKTTGQGDSSASPPRGRFPNLRQKSTTPKGGEDGETPVKDGNMLKNFLSRRRDSNKRSKEGIMSQAQAIAAEYRSGDHVEY</sequence>
<keyword evidence="3" id="KW-1185">Reference proteome</keyword>
<protein>
    <submittedName>
        <fullName evidence="2">Uncharacterized protein</fullName>
    </submittedName>
</protein>
<accession>A0A0D7B0Q0</accession>
<feature type="region of interest" description="Disordered" evidence="1">
    <location>
        <begin position="1"/>
        <end position="59"/>
    </location>
</feature>
<dbReference type="Proteomes" id="UP000054007">
    <property type="component" value="Unassembled WGS sequence"/>
</dbReference>
<evidence type="ECO:0000313" key="3">
    <source>
        <dbReference type="Proteomes" id="UP000054007"/>
    </source>
</evidence>
<feature type="compositionally biased region" description="Polar residues" evidence="1">
    <location>
        <begin position="96"/>
        <end position="107"/>
    </location>
</feature>
<gene>
    <name evidence="2" type="ORF">CYLTODRAFT_493430</name>
</gene>